<keyword evidence="3" id="KW-1185">Reference proteome</keyword>
<dbReference type="Proteomes" id="UP001597145">
    <property type="component" value="Unassembled WGS sequence"/>
</dbReference>
<evidence type="ECO:0000313" key="3">
    <source>
        <dbReference type="Proteomes" id="UP001597145"/>
    </source>
</evidence>
<evidence type="ECO:0000313" key="2">
    <source>
        <dbReference type="EMBL" id="MFD1529266.1"/>
    </source>
</evidence>
<organism evidence="2 3">
    <name type="scientific">Pseudonocardia aurantiaca</name>
    <dbReference type="NCBI Taxonomy" id="75290"/>
    <lineage>
        <taxon>Bacteria</taxon>
        <taxon>Bacillati</taxon>
        <taxon>Actinomycetota</taxon>
        <taxon>Actinomycetes</taxon>
        <taxon>Pseudonocardiales</taxon>
        <taxon>Pseudonocardiaceae</taxon>
        <taxon>Pseudonocardia</taxon>
    </lineage>
</organism>
<name>A0ABW4FFD8_9PSEU</name>
<dbReference type="InterPro" id="IPR051678">
    <property type="entry name" value="AGP_Transferase"/>
</dbReference>
<dbReference type="RefSeq" id="WP_343975457.1">
    <property type="nucleotide sequence ID" value="NZ_BAAAJG010000008.1"/>
</dbReference>
<reference evidence="3" key="1">
    <citation type="journal article" date="2019" name="Int. J. Syst. Evol. Microbiol.">
        <title>The Global Catalogue of Microorganisms (GCM) 10K type strain sequencing project: providing services to taxonomists for standard genome sequencing and annotation.</title>
        <authorList>
            <consortium name="The Broad Institute Genomics Platform"/>
            <consortium name="The Broad Institute Genome Sequencing Center for Infectious Disease"/>
            <person name="Wu L."/>
            <person name="Ma J."/>
        </authorList>
    </citation>
    <scope>NUCLEOTIDE SEQUENCE [LARGE SCALE GENOMIC DNA]</scope>
    <source>
        <strain evidence="3">JCM 12165</strain>
    </source>
</reference>
<gene>
    <name evidence="2" type="ORF">ACFSCY_07410</name>
</gene>
<protein>
    <submittedName>
        <fullName evidence="2">Phosphotransferase</fullName>
    </submittedName>
</protein>
<dbReference type="Gene3D" id="3.90.1200.10">
    <property type="match status" value="1"/>
</dbReference>
<dbReference type="SUPFAM" id="SSF56112">
    <property type="entry name" value="Protein kinase-like (PK-like)"/>
    <property type="match status" value="1"/>
</dbReference>
<dbReference type="EMBL" id="JBHUCP010000004">
    <property type="protein sequence ID" value="MFD1529266.1"/>
    <property type="molecule type" value="Genomic_DNA"/>
</dbReference>
<accession>A0ABW4FFD8</accession>
<dbReference type="PANTHER" id="PTHR21310:SF15">
    <property type="entry name" value="AMINOGLYCOSIDE PHOSPHOTRANSFERASE DOMAIN-CONTAINING PROTEIN"/>
    <property type="match status" value="1"/>
</dbReference>
<sequence>MDHSAHGRVRRALRRNAPALAEEPLRRLGEGLDNVAFVAGDMVLRAADEPERVYREAGLLALLAPRLPLPVPVPRFADGEGVLAYPLLPGRPLLGREPGAGAAQQLGRLLRALHSVDPAEVAALVPVEDADPGEWLSELAGPPALVRAVRSAVPARSGQRALCHADLGAEHVLEQDGEITGVIDWSDAAVTDPALDFARLYRDFGPAFLTTALDVYGGLPGAGPRIEFFARCAALEDLVYGLESGRAEYADAARRSFMWLFPDAEPAGTP</sequence>
<dbReference type="Pfam" id="PF01636">
    <property type="entry name" value="APH"/>
    <property type="match status" value="1"/>
</dbReference>
<dbReference type="InterPro" id="IPR011009">
    <property type="entry name" value="Kinase-like_dom_sf"/>
</dbReference>
<dbReference type="PANTHER" id="PTHR21310">
    <property type="entry name" value="AMINOGLYCOSIDE PHOSPHOTRANSFERASE-RELATED-RELATED"/>
    <property type="match status" value="1"/>
</dbReference>
<proteinExistence type="predicted"/>
<feature type="domain" description="Aminoglycoside phosphotransferase" evidence="1">
    <location>
        <begin position="25"/>
        <end position="217"/>
    </location>
</feature>
<dbReference type="InterPro" id="IPR002575">
    <property type="entry name" value="Aminoglycoside_PTrfase"/>
</dbReference>
<dbReference type="Gene3D" id="3.30.200.20">
    <property type="entry name" value="Phosphorylase Kinase, domain 1"/>
    <property type="match status" value="1"/>
</dbReference>
<evidence type="ECO:0000259" key="1">
    <source>
        <dbReference type="Pfam" id="PF01636"/>
    </source>
</evidence>
<comment type="caution">
    <text evidence="2">The sequence shown here is derived from an EMBL/GenBank/DDBJ whole genome shotgun (WGS) entry which is preliminary data.</text>
</comment>